<name>A0ABW4L5G8_9MICO</name>
<dbReference type="InterPro" id="IPR055170">
    <property type="entry name" value="GFO_IDH_MocA-like_dom"/>
</dbReference>
<feature type="domain" description="Gfo/Idh/MocA-like oxidoreductase N-terminal" evidence="2">
    <location>
        <begin position="1"/>
        <end position="117"/>
    </location>
</feature>
<evidence type="ECO:0000313" key="4">
    <source>
        <dbReference type="EMBL" id="MFD1718427.1"/>
    </source>
</evidence>
<gene>
    <name evidence="4" type="ORF">ACFSE6_11310</name>
</gene>
<protein>
    <submittedName>
        <fullName evidence="4">Gfo/Idh/MocA family protein</fullName>
    </submittedName>
</protein>
<dbReference type="Gene3D" id="3.40.50.720">
    <property type="entry name" value="NAD(P)-binding Rossmann-like Domain"/>
    <property type="match status" value="1"/>
</dbReference>
<dbReference type="Gene3D" id="3.30.360.10">
    <property type="entry name" value="Dihydrodipicolinate Reductase, domain 2"/>
    <property type="match status" value="1"/>
</dbReference>
<dbReference type="RefSeq" id="WP_388006692.1">
    <property type="nucleotide sequence ID" value="NZ_JBHUEE010000005.1"/>
</dbReference>
<organism evidence="4 5">
    <name type="scientific">Georgenia deserti</name>
    <dbReference type="NCBI Taxonomy" id="2093781"/>
    <lineage>
        <taxon>Bacteria</taxon>
        <taxon>Bacillati</taxon>
        <taxon>Actinomycetota</taxon>
        <taxon>Actinomycetes</taxon>
        <taxon>Micrococcales</taxon>
        <taxon>Bogoriellaceae</taxon>
        <taxon>Georgenia</taxon>
    </lineage>
</organism>
<comment type="caution">
    <text evidence="4">The sequence shown here is derived from an EMBL/GenBank/DDBJ whole genome shotgun (WGS) entry which is preliminary data.</text>
</comment>
<dbReference type="Proteomes" id="UP001597277">
    <property type="component" value="Unassembled WGS sequence"/>
</dbReference>
<proteinExistence type="predicted"/>
<dbReference type="Pfam" id="PF01408">
    <property type="entry name" value="GFO_IDH_MocA"/>
    <property type="match status" value="1"/>
</dbReference>
<dbReference type="PANTHER" id="PTHR43377">
    <property type="entry name" value="BILIVERDIN REDUCTASE A"/>
    <property type="match status" value="1"/>
</dbReference>
<sequence>MRIGIIGAGGIAHHHVAALRRHSDVAITSVVDLDPSAAHDLAARTGADVVGSVTELVDRVDAVYVLTPPSARVSIIEQTLAAGRPVLCEKPLAATVEDGRQIAQLVEAAGVPFMMGFMRRWHQPYRDLHRLVGSGALGRTLQIVRTRGGTVRPAPGNWRIDPDRRCGVTMESLSHDIDLLRWLGGEIATAVGATVESRPDLPGFDDNVAAAVRFTGGGLGTLQLSWTSAVGYNQTAVLGERGAAVVGGEDMWTSTALRSRTGEAAEERTEYPAAIAGDMGYDGETSAFLELVRGAERADAPTVRDGLATLVVAHAILDAADALAPPTDILG</sequence>
<evidence type="ECO:0000313" key="5">
    <source>
        <dbReference type="Proteomes" id="UP001597277"/>
    </source>
</evidence>
<evidence type="ECO:0000259" key="3">
    <source>
        <dbReference type="Pfam" id="PF22725"/>
    </source>
</evidence>
<evidence type="ECO:0000256" key="1">
    <source>
        <dbReference type="ARBA" id="ARBA00023027"/>
    </source>
</evidence>
<dbReference type="InterPro" id="IPR036291">
    <property type="entry name" value="NAD(P)-bd_dom_sf"/>
</dbReference>
<accession>A0ABW4L5G8</accession>
<keyword evidence="1" id="KW-0520">NAD</keyword>
<keyword evidence="5" id="KW-1185">Reference proteome</keyword>
<evidence type="ECO:0000259" key="2">
    <source>
        <dbReference type="Pfam" id="PF01408"/>
    </source>
</evidence>
<dbReference type="InterPro" id="IPR051450">
    <property type="entry name" value="Gfo/Idh/MocA_Oxidoreductases"/>
</dbReference>
<reference evidence="5" key="1">
    <citation type="journal article" date="2019" name="Int. J. Syst. Evol. Microbiol.">
        <title>The Global Catalogue of Microorganisms (GCM) 10K type strain sequencing project: providing services to taxonomists for standard genome sequencing and annotation.</title>
        <authorList>
            <consortium name="The Broad Institute Genomics Platform"/>
            <consortium name="The Broad Institute Genome Sequencing Center for Infectious Disease"/>
            <person name="Wu L."/>
            <person name="Ma J."/>
        </authorList>
    </citation>
    <scope>NUCLEOTIDE SEQUENCE [LARGE SCALE GENOMIC DNA]</scope>
    <source>
        <strain evidence="5">JCM 17130</strain>
    </source>
</reference>
<dbReference type="EMBL" id="JBHUEE010000005">
    <property type="protein sequence ID" value="MFD1718427.1"/>
    <property type="molecule type" value="Genomic_DNA"/>
</dbReference>
<dbReference type="SUPFAM" id="SSF51735">
    <property type="entry name" value="NAD(P)-binding Rossmann-fold domains"/>
    <property type="match status" value="1"/>
</dbReference>
<dbReference type="SUPFAM" id="SSF55347">
    <property type="entry name" value="Glyceraldehyde-3-phosphate dehydrogenase-like, C-terminal domain"/>
    <property type="match status" value="1"/>
</dbReference>
<dbReference type="Pfam" id="PF22725">
    <property type="entry name" value="GFO_IDH_MocA_C3"/>
    <property type="match status" value="1"/>
</dbReference>
<feature type="domain" description="GFO/IDH/MocA-like oxidoreductase" evidence="3">
    <location>
        <begin position="125"/>
        <end position="244"/>
    </location>
</feature>
<dbReference type="PANTHER" id="PTHR43377:SF1">
    <property type="entry name" value="BILIVERDIN REDUCTASE A"/>
    <property type="match status" value="1"/>
</dbReference>
<dbReference type="InterPro" id="IPR000683">
    <property type="entry name" value="Gfo/Idh/MocA-like_OxRdtase_N"/>
</dbReference>